<comment type="caution">
    <text evidence="2">The sequence shown here is derived from an EMBL/GenBank/DDBJ whole genome shotgun (WGS) entry which is preliminary data.</text>
</comment>
<name>A0A7J5ZDP6_DISMA</name>
<feature type="region of interest" description="Disordered" evidence="1">
    <location>
        <begin position="38"/>
        <end position="63"/>
    </location>
</feature>
<dbReference type="Proteomes" id="UP000518266">
    <property type="component" value="Unassembled WGS sequence"/>
</dbReference>
<keyword evidence="3" id="KW-1185">Reference proteome</keyword>
<feature type="compositionally biased region" description="Acidic residues" evidence="1">
    <location>
        <begin position="44"/>
        <end position="54"/>
    </location>
</feature>
<organism evidence="2 3">
    <name type="scientific">Dissostichus mawsoni</name>
    <name type="common">Antarctic cod</name>
    <dbReference type="NCBI Taxonomy" id="36200"/>
    <lineage>
        <taxon>Eukaryota</taxon>
        <taxon>Metazoa</taxon>
        <taxon>Chordata</taxon>
        <taxon>Craniata</taxon>
        <taxon>Vertebrata</taxon>
        <taxon>Euteleostomi</taxon>
        <taxon>Actinopterygii</taxon>
        <taxon>Neopterygii</taxon>
        <taxon>Teleostei</taxon>
        <taxon>Neoteleostei</taxon>
        <taxon>Acanthomorphata</taxon>
        <taxon>Eupercaria</taxon>
        <taxon>Perciformes</taxon>
        <taxon>Notothenioidei</taxon>
        <taxon>Nototheniidae</taxon>
        <taxon>Dissostichus</taxon>
    </lineage>
</organism>
<evidence type="ECO:0000313" key="2">
    <source>
        <dbReference type="EMBL" id="KAF3859944.1"/>
    </source>
</evidence>
<gene>
    <name evidence="2" type="ORF">F7725_000199</name>
</gene>
<dbReference type="EMBL" id="JAAKFY010000002">
    <property type="protein sequence ID" value="KAF3859944.1"/>
    <property type="molecule type" value="Genomic_DNA"/>
</dbReference>
<protein>
    <submittedName>
        <fullName evidence="2">Uncharacterized protein</fullName>
    </submittedName>
</protein>
<dbReference type="AlphaFoldDB" id="A0A7J5ZDP6"/>
<dbReference type="OrthoDB" id="9944055at2759"/>
<evidence type="ECO:0000313" key="3">
    <source>
        <dbReference type="Proteomes" id="UP000518266"/>
    </source>
</evidence>
<sequence length="113" mass="12785">MKLIPVQTRFFELLQRKKRQASNVMSFQNHFLERPNSPMKWVVDDDDDDDDDDGPTAPTIDPIDSSVASEIFRVVAERENLGKHCDVIPKPESGSMLYESCYKLDIIAGSGIL</sequence>
<accession>A0A7J5ZDP6</accession>
<evidence type="ECO:0000256" key="1">
    <source>
        <dbReference type="SAM" id="MobiDB-lite"/>
    </source>
</evidence>
<proteinExistence type="predicted"/>
<reference evidence="2 3" key="1">
    <citation type="submission" date="2020-03" db="EMBL/GenBank/DDBJ databases">
        <title>Dissostichus mawsoni Genome sequencing and assembly.</title>
        <authorList>
            <person name="Park H."/>
        </authorList>
    </citation>
    <scope>NUCLEOTIDE SEQUENCE [LARGE SCALE GENOMIC DNA]</scope>
    <source>
        <strain evidence="2">DM0001</strain>
        <tissue evidence="2">Muscle</tissue>
    </source>
</reference>